<protein>
    <submittedName>
        <fullName evidence="2">Uncharacterized protein</fullName>
    </submittedName>
</protein>
<gene>
    <name evidence="2" type="ORF">LTR25_009479</name>
</gene>
<feature type="region of interest" description="Disordered" evidence="1">
    <location>
        <begin position="484"/>
        <end position="512"/>
    </location>
</feature>
<feature type="compositionally biased region" description="Low complexity" evidence="1">
    <location>
        <begin position="503"/>
        <end position="512"/>
    </location>
</feature>
<evidence type="ECO:0000313" key="3">
    <source>
        <dbReference type="Proteomes" id="UP001345827"/>
    </source>
</evidence>
<organism evidence="2 3">
    <name type="scientific">Vermiconidia calcicola</name>
    <dbReference type="NCBI Taxonomy" id="1690605"/>
    <lineage>
        <taxon>Eukaryota</taxon>
        <taxon>Fungi</taxon>
        <taxon>Dikarya</taxon>
        <taxon>Ascomycota</taxon>
        <taxon>Pezizomycotina</taxon>
        <taxon>Dothideomycetes</taxon>
        <taxon>Dothideomycetidae</taxon>
        <taxon>Mycosphaerellales</taxon>
        <taxon>Extremaceae</taxon>
        <taxon>Vermiconidia</taxon>
    </lineage>
</organism>
<feature type="compositionally biased region" description="Low complexity" evidence="1">
    <location>
        <begin position="36"/>
        <end position="48"/>
    </location>
</feature>
<comment type="caution">
    <text evidence="2">The sequence shown here is derived from an EMBL/GenBank/DDBJ whole genome shotgun (WGS) entry which is preliminary data.</text>
</comment>
<dbReference type="Proteomes" id="UP001345827">
    <property type="component" value="Unassembled WGS sequence"/>
</dbReference>
<evidence type="ECO:0000256" key="1">
    <source>
        <dbReference type="SAM" id="MobiDB-lite"/>
    </source>
</evidence>
<reference evidence="2 3" key="1">
    <citation type="submission" date="2023-06" db="EMBL/GenBank/DDBJ databases">
        <title>Black Yeasts Isolated from many extreme environments.</title>
        <authorList>
            <person name="Coleine C."/>
            <person name="Stajich J.E."/>
            <person name="Selbmann L."/>
        </authorList>
    </citation>
    <scope>NUCLEOTIDE SEQUENCE [LARGE SCALE GENOMIC DNA]</scope>
    <source>
        <strain evidence="2 3">CCFEE 5887</strain>
    </source>
</reference>
<feature type="compositionally biased region" description="Polar residues" evidence="1">
    <location>
        <begin position="1"/>
        <end position="35"/>
    </location>
</feature>
<keyword evidence="3" id="KW-1185">Reference proteome</keyword>
<proteinExistence type="predicted"/>
<accession>A0AAV9PYY8</accession>
<feature type="region of interest" description="Disordered" evidence="1">
    <location>
        <begin position="1"/>
        <end position="99"/>
    </location>
</feature>
<sequence length="805" mass="89070">MPGSRKANSSQKAQGSAANMAKTTRSQSAAVQALTSGSSGEAASMAMAPDKASTSSGAAFHARAPLGSLDPNTPLSAKRSLGFSAASSPEPKRPRFDPVMSSSAELELQETLAEVLKLDDGDDWSDCSDLGDLEQLEELEDLEDGGVAIVDDTVEPVVESPTVGVEGSTPVSDEMFRVAVDALCKFFRDEEDEIRAFLDDAIDEADFTPLVAHAARHEEFRSEEVAVSGMPEEDLPRPSGEANVARVGWQLNHPTERCSEKPGFTLDEKSPTTMLMIRKGVDHTHSFTYDTINRRALIRRVEQDGKVVRTRTTEPKTWSKEHQEVHHRYVQWIWENIPFKIVLVCGGENRDLMIPMMGLKPRRVKIGGEHFVDAAVWRKADTSISKIALFIWHPEFIIRSRRLVMARAYDAYINFACDLAKLPIRRDHFAASLTKGKSQQLTQAKPTPIRPRVLAKTKPIEPVDKYLAGSTLVTPKASTELTLKATPKATPSPAVRRSVRATPDLPAPSLELEPLEPKIPAKPKFTSMRQWASAPKSKPGEIKQATKPGTPTLSAPLANHAESVDQPAMVPDSSSLWRLQKSVIYEVLKEDMCHEVVPLELLPSEFSRHLLASEERQAQYIACIRRDYTPARAILAVVDPRGEAQQKHAAESLQQAQRLRYLRKGVILAISRLPSPGEPKAFAVKCRNSGCKYALVDTEPMYLVGSDRYIMVKRCRTGHGVAWPLDTNLPTIKRDTLITRINTILAKTGLMSSIEEDMKRIAQVVKAESLHNFEFDSRELDIDGTTARQVLPISDAGLRETIPRR</sequence>
<dbReference type="EMBL" id="JAXLQG010000021">
    <property type="protein sequence ID" value="KAK5529700.1"/>
    <property type="molecule type" value="Genomic_DNA"/>
</dbReference>
<name>A0AAV9PYY8_9PEZI</name>
<feature type="region of interest" description="Disordered" evidence="1">
    <location>
        <begin position="531"/>
        <end position="556"/>
    </location>
</feature>
<evidence type="ECO:0000313" key="2">
    <source>
        <dbReference type="EMBL" id="KAK5529700.1"/>
    </source>
</evidence>
<dbReference type="AlphaFoldDB" id="A0AAV9PYY8"/>